<dbReference type="InterPro" id="IPR009057">
    <property type="entry name" value="Homeodomain-like_sf"/>
</dbReference>
<dbReference type="Pfam" id="PF00046">
    <property type="entry name" value="Homeodomain"/>
    <property type="match status" value="1"/>
</dbReference>
<dbReference type="SUPFAM" id="SSF46689">
    <property type="entry name" value="Homeodomain-like"/>
    <property type="match status" value="1"/>
</dbReference>
<comment type="subcellular location">
    <subcellularLocation>
        <location evidence="4 5">Nucleus</location>
    </subcellularLocation>
</comment>
<protein>
    <submittedName>
        <fullName evidence="6">Uncharacterized protein</fullName>
    </submittedName>
</protein>
<dbReference type="InterPro" id="IPR001356">
    <property type="entry name" value="HD"/>
</dbReference>
<name>A0A183PQX2_9TREM</name>
<dbReference type="InterPro" id="IPR050460">
    <property type="entry name" value="Distal-less_Homeobox_TF"/>
</dbReference>
<dbReference type="PANTHER" id="PTHR24327:SF81">
    <property type="entry name" value="HOMEOTIC PROTEIN DISTAL-LESS-RELATED"/>
    <property type="match status" value="1"/>
</dbReference>
<sequence length="144" mass="16759">MLFYFKLNNLLRNYILTCLSLSLLHIFLILDDESQHSPISSSMDYFSQTNSISPQDDNVSQINVYNSNNNNDNTDNNNIIIKNKKIRKPRTIYSIWQLQMLNRRFVHSQYLNLTERASLASQLGLTQTQVSIYLLKKVSILIIS</sequence>
<evidence type="ECO:0000313" key="6">
    <source>
        <dbReference type="EMBL" id="VDP72251.1"/>
    </source>
</evidence>
<dbReference type="CDD" id="cd00086">
    <property type="entry name" value="homeodomain"/>
    <property type="match status" value="1"/>
</dbReference>
<evidence type="ECO:0000256" key="3">
    <source>
        <dbReference type="ARBA" id="ARBA00023242"/>
    </source>
</evidence>
<dbReference type="Proteomes" id="UP000269396">
    <property type="component" value="Unassembled WGS sequence"/>
</dbReference>
<dbReference type="STRING" id="31246.A0A183PQX2"/>
<dbReference type="SMART" id="SM00389">
    <property type="entry name" value="HOX"/>
    <property type="match status" value="1"/>
</dbReference>
<keyword evidence="7" id="KW-1185">Reference proteome</keyword>
<evidence type="ECO:0000256" key="1">
    <source>
        <dbReference type="ARBA" id="ARBA00023125"/>
    </source>
</evidence>
<evidence type="ECO:0000256" key="2">
    <source>
        <dbReference type="ARBA" id="ARBA00023155"/>
    </source>
</evidence>
<feature type="DNA-binding region" description="Homeobox" evidence="4">
    <location>
        <begin position="86"/>
        <end position="138"/>
    </location>
</feature>
<dbReference type="PROSITE" id="PS50071">
    <property type="entry name" value="HOMEOBOX_2"/>
    <property type="match status" value="1"/>
</dbReference>
<dbReference type="GO" id="GO:0000978">
    <property type="term" value="F:RNA polymerase II cis-regulatory region sequence-specific DNA binding"/>
    <property type="evidence" value="ECO:0007669"/>
    <property type="project" value="TreeGrafter"/>
</dbReference>
<gene>
    <name evidence="6" type="ORF">SMTD_LOCUS16758</name>
</gene>
<organism evidence="6 7">
    <name type="scientific">Schistosoma mattheei</name>
    <dbReference type="NCBI Taxonomy" id="31246"/>
    <lineage>
        <taxon>Eukaryota</taxon>
        <taxon>Metazoa</taxon>
        <taxon>Spiralia</taxon>
        <taxon>Lophotrochozoa</taxon>
        <taxon>Platyhelminthes</taxon>
        <taxon>Trematoda</taxon>
        <taxon>Digenea</taxon>
        <taxon>Strigeidida</taxon>
        <taxon>Schistosomatoidea</taxon>
        <taxon>Schistosomatidae</taxon>
        <taxon>Schistosoma</taxon>
    </lineage>
</organism>
<dbReference type="PANTHER" id="PTHR24327">
    <property type="entry name" value="HOMEOBOX PROTEIN"/>
    <property type="match status" value="1"/>
</dbReference>
<proteinExistence type="predicted"/>
<evidence type="ECO:0000313" key="7">
    <source>
        <dbReference type="Proteomes" id="UP000269396"/>
    </source>
</evidence>
<keyword evidence="2 4" id="KW-0371">Homeobox</keyword>
<dbReference type="AlphaFoldDB" id="A0A183PQX2"/>
<accession>A0A183PQX2</accession>
<evidence type="ECO:0000256" key="4">
    <source>
        <dbReference type="PROSITE-ProRule" id="PRU00108"/>
    </source>
</evidence>
<keyword evidence="1 4" id="KW-0238">DNA-binding</keyword>
<dbReference type="GO" id="GO:0000981">
    <property type="term" value="F:DNA-binding transcription factor activity, RNA polymerase II-specific"/>
    <property type="evidence" value="ECO:0007669"/>
    <property type="project" value="TreeGrafter"/>
</dbReference>
<dbReference type="EMBL" id="UZAL01037626">
    <property type="protein sequence ID" value="VDP72251.1"/>
    <property type="molecule type" value="Genomic_DNA"/>
</dbReference>
<keyword evidence="3 4" id="KW-0539">Nucleus</keyword>
<reference evidence="6 7" key="1">
    <citation type="submission" date="2018-11" db="EMBL/GenBank/DDBJ databases">
        <authorList>
            <consortium name="Pathogen Informatics"/>
        </authorList>
    </citation>
    <scope>NUCLEOTIDE SEQUENCE [LARGE SCALE GENOMIC DNA]</scope>
    <source>
        <strain>Denwood</strain>
        <strain evidence="7">Zambia</strain>
    </source>
</reference>
<evidence type="ECO:0000256" key="5">
    <source>
        <dbReference type="RuleBase" id="RU000682"/>
    </source>
</evidence>
<dbReference type="Gene3D" id="1.10.10.60">
    <property type="entry name" value="Homeodomain-like"/>
    <property type="match status" value="1"/>
</dbReference>
<dbReference type="GO" id="GO:0005634">
    <property type="term" value="C:nucleus"/>
    <property type="evidence" value="ECO:0007669"/>
    <property type="project" value="UniProtKB-SubCell"/>
</dbReference>